<dbReference type="InterPro" id="IPR000873">
    <property type="entry name" value="AMP-dep_synth/lig_dom"/>
</dbReference>
<dbReference type="Gene3D" id="1.10.1200.10">
    <property type="entry name" value="ACP-like"/>
    <property type="match status" value="1"/>
</dbReference>
<dbReference type="PANTHER" id="PTHR45527">
    <property type="entry name" value="NONRIBOSOMAL PEPTIDE SYNTHETASE"/>
    <property type="match status" value="1"/>
</dbReference>
<keyword evidence="2" id="KW-0597">Phosphoprotein</keyword>
<dbReference type="PANTHER" id="PTHR45527:SF11">
    <property type="entry name" value="NONRIBOSOMAL PEPTIDE SYNTHETASE 5"/>
    <property type="match status" value="1"/>
</dbReference>
<name>A0A6G1IGD9_9PLEO</name>
<dbReference type="InterPro" id="IPR009081">
    <property type="entry name" value="PP-bd_ACP"/>
</dbReference>
<dbReference type="NCBIfam" id="TIGR01733">
    <property type="entry name" value="AA-adenyl-dom"/>
    <property type="match status" value="1"/>
</dbReference>
<dbReference type="GO" id="GO:0005737">
    <property type="term" value="C:cytoplasm"/>
    <property type="evidence" value="ECO:0007669"/>
    <property type="project" value="TreeGrafter"/>
</dbReference>
<keyword evidence="7" id="KW-1185">Reference proteome</keyword>
<dbReference type="Gene3D" id="3.30.559.10">
    <property type="entry name" value="Chloramphenicol acetyltransferase-like domain"/>
    <property type="match status" value="2"/>
</dbReference>
<dbReference type="InterPro" id="IPR020845">
    <property type="entry name" value="AMP-binding_CS"/>
</dbReference>
<gene>
    <name evidence="6" type="ORF">K458DRAFT_378803</name>
</gene>
<dbReference type="EMBL" id="MU005624">
    <property type="protein sequence ID" value="KAF2677297.1"/>
    <property type="molecule type" value="Genomic_DNA"/>
</dbReference>
<evidence type="ECO:0000256" key="1">
    <source>
        <dbReference type="ARBA" id="ARBA00022450"/>
    </source>
</evidence>
<reference evidence="6" key="1">
    <citation type="journal article" date="2020" name="Stud. Mycol.">
        <title>101 Dothideomycetes genomes: a test case for predicting lifestyles and emergence of pathogens.</title>
        <authorList>
            <person name="Haridas S."/>
            <person name="Albert R."/>
            <person name="Binder M."/>
            <person name="Bloem J."/>
            <person name="Labutti K."/>
            <person name="Salamov A."/>
            <person name="Andreopoulos B."/>
            <person name="Baker S."/>
            <person name="Barry K."/>
            <person name="Bills G."/>
            <person name="Bluhm B."/>
            <person name="Cannon C."/>
            <person name="Castanera R."/>
            <person name="Culley D."/>
            <person name="Daum C."/>
            <person name="Ezra D."/>
            <person name="Gonzalez J."/>
            <person name="Henrissat B."/>
            <person name="Kuo A."/>
            <person name="Liang C."/>
            <person name="Lipzen A."/>
            <person name="Lutzoni F."/>
            <person name="Magnuson J."/>
            <person name="Mondo S."/>
            <person name="Nolan M."/>
            <person name="Ohm R."/>
            <person name="Pangilinan J."/>
            <person name="Park H.-J."/>
            <person name="Ramirez L."/>
            <person name="Alfaro M."/>
            <person name="Sun H."/>
            <person name="Tritt A."/>
            <person name="Yoshinaga Y."/>
            <person name="Zwiers L.-H."/>
            <person name="Turgeon B."/>
            <person name="Goodwin S."/>
            <person name="Spatafora J."/>
            <person name="Crous P."/>
            <person name="Grigoriev I."/>
        </authorList>
    </citation>
    <scope>NUCLEOTIDE SEQUENCE</scope>
    <source>
        <strain evidence="6">CBS 122367</strain>
    </source>
</reference>
<dbReference type="InterPro" id="IPR020806">
    <property type="entry name" value="PKS_PP-bd"/>
</dbReference>
<dbReference type="InterPro" id="IPR010071">
    <property type="entry name" value="AA_adenyl_dom"/>
</dbReference>
<dbReference type="InterPro" id="IPR001242">
    <property type="entry name" value="Condensation_dom"/>
</dbReference>
<comment type="similarity">
    <text evidence="4">Belongs to the NRP synthetase family.</text>
</comment>
<evidence type="ECO:0000256" key="3">
    <source>
        <dbReference type="ARBA" id="ARBA00022598"/>
    </source>
</evidence>
<dbReference type="GO" id="GO:0016874">
    <property type="term" value="F:ligase activity"/>
    <property type="evidence" value="ECO:0007669"/>
    <property type="project" value="UniProtKB-KW"/>
</dbReference>
<proteinExistence type="inferred from homology"/>
<dbReference type="SUPFAM" id="SSF47336">
    <property type="entry name" value="ACP-like"/>
    <property type="match status" value="2"/>
</dbReference>
<accession>A0A6G1IGD9</accession>
<dbReference type="Gene3D" id="3.30.559.30">
    <property type="entry name" value="Nonribosomal peptide synthetase, condensation domain"/>
    <property type="match status" value="2"/>
</dbReference>
<feature type="domain" description="Carrier" evidence="5">
    <location>
        <begin position="1031"/>
        <end position="1106"/>
    </location>
</feature>
<dbReference type="GO" id="GO:0044550">
    <property type="term" value="P:secondary metabolite biosynthetic process"/>
    <property type="evidence" value="ECO:0007669"/>
    <property type="project" value="TreeGrafter"/>
</dbReference>
<evidence type="ECO:0000313" key="7">
    <source>
        <dbReference type="Proteomes" id="UP000799291"/>
    </source>
</evidence>
<protein>
    <submittedName>
        <fullName evidence="6">Acetyl-CoA synthetase-like protein</fullName>
    </submittedName>
</protein>
<dbReference type="SUPFAM" id="SSF52777">
    <property type="entry name" value="CoA-dependent acyltransferases"/>
    <property type="match status" value="4"/>
</dbReference>
<keyword evidence="1" id="KW-0596">Phosphopantetheine</keyword>
<dbReference type="GO" id="GO:0031177">
    <property type="term" value="F:phosphopantetheine binding"/>
    <property type="evidence" value="ECO:0007669"/>
    <property type="project" value="InterPro"/>
</dbReference>
<evidence type="ECO:0000259" key="5">
    <source>
        <dbReference type="PROSITE" id="PS50075"/>
    </source>
</evidence>
<dbReference type="Pfam" id="PF00550">
    <property type="entry name" value="PP-binding"/>
    <property type="match status" value="2"/>
</dbReference>
<dbReference type="Proteomes" id="UP000799291">
    <property type="component" value="Unassembled WGS sequence"/>
</dbReference>
<dbReference type="InterPro" id="IPR036736">
    <property type="entry name" value="ACP-like_sf"/>
</dbReference>
<sequence length="1533" mass="171473">MCTEQWLVKLCSGLHVSVLREIALVLQICTPSINFKSSFIENGGDSLSCLTLQSALRNIGIELTFETILTTKSIYELLHHAASRVNSTSSVVATYRVARNRSVTSLLPEGRYPLTDLQLAFIHSSLGQPRRNVIQYHETHRHEHLPQLKQAWHAVMESEPIFRMRFQIEEESGYMLETENAHFQWIEVAAGTEQEYKQEIEKEDWEDELQDGYPVNSFKAVTWAEKSTIIWRVHHSLIDEYSRNLILSKVRRHLGGSTNVTGPSFGDFAVQLRLLQYRSQDSGKSYWTEQQPFLAAAATALLLPAPTSTPQKALQHLEIDIQVSELATFSKRKNITLASLYYAAWALALTRYVDSNDIYFGAVFSGRNIRTPGLEKTIGPTINSLPLHVHVDRSVSVGEWLHQVFERVAKLFSVQWSTPDKNAVRQFDTALNIQLTDEVNGNSPFDPIERPFSTIMSDIPLQVDISRSGKIRFSYHTNTYSAAQIATIAKTFVATLTAVQESQATVDDCLTSVLSDAHQNELSRMGNWDALTTWDASTKTDLVALFAEAARMNPFGTAVSRGSQNLTYAELDHKSAVVAGRLAQLIAPEDVVCVHADRSIDWIVAMYGVLKAGGIYCPFAEDVPAAVKSINYQTANAKIFLVSTNVAKAAKPQSCDRCLSVEEILSDTADYASHTAREVSRSVRPHAPAYLCFTSGSTGKPKGVLCRHRGLVAFQSNLEVRLFAQPGWKIAQVMSPSFDGSIHEIFSALSYGAELVLKDCTDPLAHLKAAHAAILTPSVAKVLDPVDYPDLKTLYLVGEAVPQAVCDIWAAEKALYNMYGPTEATCGATIKQLRAYEPVTLGSPNTTTRIYILDGRQQVVAPGVIGEIYLAGVQVAVGYIGRPDETEKRFLKDTIHPDLDEHMYRTGDRGYWTETGELMFLGRNDRQIKLRGFRIDMDDLEIRMLQCYPDAKGVAVTLKDNNLVAQVHPANIDMYKFRDQIRKHVPAYAFPQHILPVDEFPLTPIGKLDYKKIAAHNYTATHVDRYNTVQSASEKIVTTAVRDVLGLAEKVVVDLDSTFANLGGHSVLHLHLSHRLSRCFGQPVPLRLILQAPSLRDLATSVDLLKAEDAGTDEGYMTDSDESRLSPIEMDWWHKYQYGGSPSFNVTYACELGPGVDVAKLRNAWNTVLGRHGILKSYYRPCETFDARRHFHKQSPRVVCVDAIDISQQIHTSIDISKDYLIRVLVSPTQMLVVVSHIICDLTTLRILLDEVTAAYLGRSLPPVRKSYSQVQWSISSSSCHFPFWTEYLANQKNLRFHVGRSKSRTTWNGTSHVCHIPASIYTRLRNLSAMEKVTMHQLALAAVALALQYQSDECDITLGAPYLNRNSEDDQNVVGLFLEPLPIRIQYGSGQHKTESFIQAVQRSSRAALSHAVPWHQLLSHLGISPKFPNHPVLDAMVTFHDRRDSMDFAMPDTRPISTWTEGAKFKIMAEFTVDRYDSLSLRLEYSTECFDEEDMRSLEKLIGVALNGLAREESYDVIRKNLEAVASQGCP</sequence>
<dbReference type="Gene3D" id="3.40.50.12780">
    <property type="entry name" value="N-terminal domain of ligase-like"/>
    <property type="match status" value="1"/>
</dbReference>
<evidence type="ECO:0000256" key="4">
    <source>
        <dbReference type="ARBA" id="ARBA00029454"/>
    </source>
</evidence>
<dbReference type="CDD" id="cd19537">
    <property type="entry name" value="C_NRPS-like"/>
    <property type="match status" value="1"/>
</dbReference>
<dbReference type="InterPro" id="IPR045851">
    <property type="entry name" value="AMP-bd_C_sf"/>
</dbReference>
<dbReference type="GO" id="GO:0043041">
    <property type="term" value="P:amino acid activation for nonribosomal peptide biosynthetic process"/>
    <property type="evidence" value="ECO:0007669"/>
    <property type="project" value="TreeGrafter"/>
</dbReference>
<organism evidence="6 7">
    <name type="scientific">Lentithecium fluviatile CBS 122367</name>
    <dbReference type="NCBI Taxonomy" id="1168545"/>
    <lineage>
        <taxon>Eukaryota</taxon>
        <taxon>Fungi</taxon>
        <taxon>Dikarya</taxon>
        <taxon>Ascomycota</taxon>
        <taxon>Pezizomycotina</taxon>
        <taxon>Dothideomycetes</taxon>
        <taxon>Pleosporomycetidae</taxon>
        <taxon>Pleosporales</taxon>
        <taxon>Massarineae</taxon>
        <taxon>Lentitheciaceae</taxon>
        <taxon>Lentithecium</taxon>
    </lineage>
</organism>
<dbReference type="InterPro" id="IPR023213">
    <property type="entry name" value="CAT-like_dom_sf"/>
</dbReference>
<dbReference type="OrthoDB" id="416786at2759"/>
<dbReference type="Gene3D" id="3.30.300.30">
    <property type="match status" value="1"/>
</dbReference>
<evidence type="ECO:0000313" key="6">
    <source>
        <dbReference type="EMBL" id="KAF2677297.1"/>
    </source>
</evidence>
<dbReference type="PROSITE" id="PS50075">
    <property type="entry name" value="CARRIER"/>
    <property type="match status" value="1"/>
</dbReference>
<dbReference type="Pfam" id="PF00501">
    <property type="entry name" value="AMP-binding"/>
    <property type="match status" value="1"/>
</dbReference>
<dbReference type="InterPro" id="IPR042099">
    <property type="entry name" value="ANL_N_sf"/>
</dbReference>
<dbReference type="PROSITE" id="PS00455">
    <property type="entry name" value="AMP_BINDING"/>
    <property type="match status" value="1"/>
</dbReference>
<dbReference type="SUPFAM" id="SSF56801">
    <property type="entry name" value="Acetyl-CoA synthetase-like"/>
    <property type="match status" value="1"/>
</dbReference>
<evidence type="ECO:0000256" key="2">
    <source>
        <dbReference type="ARBA" id="ARBA00022553"/>
    </source>
</evidence>
<dbReference type="Pfam" id="PF00668">
    <property type="entry name" value="Condensation"/>
    <property type="match status" value="2"/>
</dbReference>
<dbReference type="SMART" id="SM00823">
    <property type="entry name" value="PKS_PP"/>
    <property type="match status" value="1"/>
</dbReference>
<keyword evidence="3" id="KW-0436">Ligase</keyword>